<comment type="cofactor">
    <cofactor evidence="6">
        <name>[4Fe-4S] cluster</name>
        <dbReference type="ChEBI" id="CHEBI:49883"/>
    </cofactor>
    <text evidence="6">Binds 2 [4Fe-4S] clusters.</text>
</comment>
<dbReference type="HOGENOM" id="CLU_023081_0_0_0"/>
<dbReference type="InterPro" id="IPR012257">
    <property type="entry name" value="Glc_ox_4Fe-4S"/>
</dbReference>
<dbReference type="eggNOG" id="COG0247">
    <property type="taxonomic scope" value="Bacteria"/>
</dbReference>
<dbReference type="InterPro" id="IPR017900">
    <property type="entry name" value="4Fe4S_Fe_S_CS"/>
</dbReference>
<dbReference type="PROSITE" id="PS00198">
    <property type="entry name" value="4FE4S_FER_1"/>
    <property type="match status" value="1"/>
</dbReference>
<dbReference type="GO" id="GO:0019154">
    <property type="term" value="F:glycolate dehydrogenase activity"/>
    <property type="evidence" value="ECO:0007669"/>
    <property type="project" value="UniProtKB-EC"/>
</dbReference>
<feature type="domain" description="4Fe-4S ferredoxin-type" evidence="7">
    <location>
        <begin position="67"/>
        <end position="94"/>
    </location>
</feature>
<keyword evidence="9" id="KW-1185">Reference proteome</keyword>
<keyword evidence="3" id="KW-0677">Repeat</keyword>
<dbReference type="GO" id="GO:0046872">
    <property type="term" value="F:metal ion binding"/>
    <property type="evidence" value="ECO:0007669"/>
    <property type="project" value="UniProtKB-UniRule"/>
</dbReference>
<evidence type="ECO:0000256" key="1">
    <source>
        <dbReference type="ARBA" id="ARBA00022485"/>
    </source>
</evidence>
<proteinExistence type="predicted"/>
<dbReference type="EMBL" id="CP002049">
    <property type="protein sequence ID" value="ADI14689.1"/>
    <property type="molecule type" value="Genomic_DNA"/>
</dbReference>
<reference evidence="9" key="1">
    <citation type="submission" date="2010-05" db="EMBL/GenBank/DDBJ databases">
        <title>The complete genome of Truepera radiovictris DSM 17093.</title>
        <authorList>
            <consortium name="US DOE Joint Genome Institute (JGI-PGF)"/>
            <person name="Lucas S."/>
            <person name="Copeland A."/>
            <person name="Lapidus A."/>
            <person name="Glavina del Rio T."/>
            <person name="Dalin E."/>
            <person name="Tice H."/>
            <person name="Bruce D."/>
            <person name="Goodwin L."/>
            <person name="Pitluck S."/>
            <person name="Kyrpides N."/>
            <person name="Mavromatis K."/>
            <person name="Ovchinnikova G."/>
            <person name="Munk A.C."/>
            <person name="Detter J.C."/>
            <person name="Han C."/>
            <person name="Tapia R."/>
            <person name="Land M."/>
            <person name="Hauser L."/>
            <person name="Markowitz V."/>
            <person name="Cheng J.-F."/>
            <person name="Hugenholtz P."/>
            <person name="Woyke T."/>
            <person name="Wu D."/>
            <person name="Tindall B."/>
            <person name="Pomrenke H.G."/>
            <person name="Brambilla E."/>
            <person name="Klenk H.-P."/>
            <person name="Eisen J.A."/>
        </authorList>
    </citation>
    <scope>NUCLEOTIDE SEQUENCE [LARGE SCALE GENOMIC DNA]</scope>
    <source>
        <strain evidence="9">DSM 17093 / CIP 108686 / LMG 22925 / RQ-24</strain>
    </source>
</reference>
<dbReference type="OrthoDB" id="9765258at2"/>
<comment type="function">
    <text evidence="6">Component of a complex that catalyzes the oxidation of glycolate to glyoxylate.</text>
</comment>
<evidence type="ECO:0000256" key="2">
    <source>
        <dbReference type="ARBA" id="ARBA00022723"/>
    </source>
</evidence>
<name>D7CY50_TRURR</name>
<reference evidence="8 9" key="2">
    <citation type="journal article" date="2011" name="Stand. Genomic Sci.">
        <title>Complete genome sequence of Truepera radiovictrix type strain (RQ-24).</title>
        <authorList>
            <person name="Ivanova N."/>
            <person name="Rohde C."/>
            <person name="Munk C."/>
            <person name="Nolan M."/>
            <person name="Lucas S."/>
            <person name="Del Rio T.G."/>
            <person name="Tice H."/>
            <person name="Deshpande S."/>
            <person name="Cheng J.F."/>
            <person name="Tapia R."/>
            <person name="Han C."/>
            <person name="Goodwin L."/>
            <person name="Pitluck S."/>
            <person name="Liolios K."/>
            <person name="Mavromatis K."/>
            <person name="Mikhailova N."/>
            <person name="Pati A."/>
            <person name="Chen A."/>
            <person name="Palaniappan K."/>
            <person name="Land M."/>
            <person name="Hauser L."/>
            <person name="Chang Y.J."/>
            <person name="Jeffries C.D."/>
            <person name="Brambilla E."/>
            <person name="Rohde M."/>
            <person name="Goker M."/>
            <person name="Tindall B.J."/>
            <person name="Woyke T."/>
            <person name="Bristow J."/>
            <person name="Eisen J.A."/>
            <person name="Markowitz V."/>
            <person name="Hugenholtz P."/>
            <person name="Kyrpides N.C."/>
            <person name="Klenk H.P."/>
            <person name="Lapidus A."/>
        </authorList>
    </citation>
    <scope>NUCLEOTIDE SEQUENCE [LARGE SCALE GENOMIC DNA]</scope>
    <source>
        <strain evidence="9">DSM 17093 / CIP 108686 / LMG 22925 / RQ-24</strain>
    </source>
</reference>
<protein>
    <recommendedName>
        <fullName evidence="6">Glycolate oxidase iron-sulfur subunit</fullName>
        <ecNumber evidence="6">1.1.99.14</ecNumber>
    </recommendedName>
</protein>
<accession>D7CY50</accession>
<keyword evidence="4 6" id="KW-0408">Iron</keyword>
<evidence type="ECO:0000256" key="6">
    <source>
        <dbReference type="PIRNR" id="PIRNR000139"/>
    </source>
</evidence>
<evidence type="ECO:0000259" key="7">
    <source>
        <dbReference type="PROSITE" id="PS51379"/>
    </source>
</evidence>
<dbReference type="Proteomes" id="UP000000379">
    <property type="component" value="Chromosome"/>
</dbReference>
<dbReference type="PANTHER" id="PTHR32479">
    <property type="entry name" value="GLYCOLATE OXIDASE IRON-SULFUR SUBUNIT"/>
    <property type="match status" value="1"/>
</dbReference>
<dbReference type="PROSITE" id="PS51379">
    <property type="entry name" value="4FE4S_FER_2"/>
    <property type="match status" value="2"/>
</dbReference>
<dbReference type="RefSeq" id="WP_013178057.1">
    <property type="nucleotide sequence ID" value="NC_014221.1"/>
</dbReference>
<comment type="catalytic activity">
    <reaction evidence="6">
        <text>(R)-lactate + A = pyruvate + AH2</text>
        <dbReference type="Rhea" id="RHEA:15089"/>
        <dbReference type="ChEBI" id="CHEBI:13193"/>
        <dbReference type="ChEBI" id="CHEBI:15361"/>
        <dbReference type="ChEBI" id="CHEBI:16004"/>
        <dbReference type="ChEBI" id="CHEBI:17499"/>
    </reaction>
</comment>
<feature type="domain" description="4Fe-4S ferredoxin-type" evidence="7">
    <location>
        <begin position="14"/>
        <end position="44"/>
    </location>
</feature>
<evidence type="ECO:0000256" key="3">
    <source>
        <dbReference type="ARBA" id="ARBA00022737"/>
    </source>
</evidence>
<dbReference type="InterPro" id="IPR017896">
    <property type="entry name" value="4Fe4S_Fe-S-bd"/>
</dbReference>
<gene>
    <name evidence="8" type="ordered locus">Trad_1570</name>
</gene>
<keyword evidence="6" id="KW-0249">Electron transport</keyword>
<dbReference type="EC" id="1.1.99.14" evidence="6"/>
<evidence type="ECO:0000256" key="4">
    <source>
        <dbReference type="ARBA" id="ARBA00023004"/>
    </source>
</evidence>
<dbReference type="InterPro" id="IPR004017">
    <property type="entry name" value="Cys_rich_dom"/>
</dbReference>
<dbReference type="InterPro" id="IPR009051">
    <property type="entry name" value="Helical_ferredxn"/>
</dbReference>
<dbReference type="GO" id="GO:0051539">
    <property type="term" value="F:4 iron, 4 sulfur cluster binding"/>
    <property type="evidence" value="ECO:0007669"/>
    <property type="project" value="UniProtKB-UniRule"/>
</dbReference>
<dbReference type="KEGG" id="tra:Trad_1570"/>
<evidence type="ECO:0000313" key="8">
    <source>
        <dbReference type="EMBL" id="ADI14689.1"/>
    </source>
</evidence>
<evidence type="ECO:0000313" key="9">
    <source>
        <dbReference type="Proteomes" id="UP000000379"/>
    </source>
</evidence>
<keyword evidence="6" id="KW-0813">Transport</keyword>
<sequence>MQHKIPTHELGPLAEPMAAAVEACVHCGFCLPTCPSYVVTGEEMHSPRGRILLMKETLEGTLPLAEATPYLDTCLGCLACVTACPSGVKYGELITPFRLETETQRARPVGERALRRLVLETLPYPERFRAAATAGRAARPLQRLLPERLARMLELLPERLEAAPPLPAFAPAQGRRRARVALLAGCAQGVLSPEIGWAALRVLTRNGVEVLVPEGQSCCGALAAHTGVKAQAQRFARNNLRAFPDDVDAIITTAAGCGSGMHEYPLWLRGEPEEGAARAFAERVEDVSVFLHRLGLQSPPPLPEPLRAAYHDACHLAHAQRVTAPPRALLAQLGGLTLLELPESELCCGSAGTYNLEHPEIARQLGARKAEHILDAGAQLVVSGNIGCITQLQSHLRAQGAAVPVLHTVQLLDLAYRGA</sequence>
<dbReference type="STRING" id="649638.Trad_1570"/>
<dbReference type="AlphaFoldDB" id="D7CY50"/>
<dbReference type="PANTHER" id="PTHR32479:SF17">
    <property type="entry name" value="GLYCOLATE OXIDASE IRON-SULFUR SUBUNIT"/>
    <property type="match status" value="1"/>
</dbReference>
<dbReference type="Gene3D" id="1.10.1060.10">
    <property type="entry name" value="Alpha-helical ferredoxin"/>
    <property type="match status" value="1"/>
</dbReference>
<evidence type="ECO:0000256" key="5">
    <source>
        <dbReference type="ARBA" id="ARBA00023014"/>
    </source>
</evidence>
<keyword evidence="2 6" id="KW-0479">Metal-binding</keyword>
<dbReference type="Pfam" id="PF02754">
    <property type="entry name" value="CCG"/>
    <property type="match status" value="2"/>
</dbReference>
<keyword evidence="1 6" id="KW-0004">4Fe-4S</keyword>
<comment type="catalytic activity">
    <reaction evidence="6">
        <text>glycolate + A = glyoxylate + AH2</text>
        <dbReference type="Rhea" id="RHEA:21264"/>
        <dbReference type="ChEBI" id="CHEBI:13193"/>
        <dbReference type="ChEBI" id="CHEBI:17499"/>
        <dbReference type="ChEBI" id="CHEBI:29805"/>
        <dbReference type="ChEBI" id="CHEBI:36655"/>
        <dbReference type="EC" id="1.1.99.14"/>
    </reaction>
</comment>
<organism evidence="8 9">
    <name type="scientific">Truepera radiovictrix (strain DSM 17093 / CIP 108686 / LMG 22925 / RQ-24)</name>
    <dbReference type="NCBI Taxonomy" id="649638"/>
    <lineage>
        <taxon>Bacteria</taxon>
        <taxon>Thermotogati</taxon>
        <taxon>Deinococcota</taxon>
        <taxon>Deinococci</taxon>
        <taxon>Trueperales</taxon>
        <taxon>Trueperaceae</taxon>
        <taxon>Truepera</taxon>
    </lineage>
</organism>
<dbReference type="PIRSF" id="PIRSF000139">
    <property type="entry name" value="Glc_ox_4Fe-4S"/>
    <property type="match status" value="1"/>
</dbReference>
<keyword evidence="5 6" id="KW-0411">Iron-sulfur</keyword>
<dbReference type="SUPFAM" id="SSF46548">
    <property type="entry name" value="alpha-helical ferredoxin"/>
    <property type="match status" value="1"/>
</dbReference>
<dbReference type="Pfam" id="PF13183">
    <property type="entry name" value="Fer4_8"/>
    <property type="match status" value="1"/>
</dbReference>